<dbReference type="Proteomes" id="UP000781932">
    <property type="component" value="Unassembled WGS sequence"/>
</dbReference>
<evidence type="ECO:0000259" key="2">
    <source>
        <dbReference type="Pfam" id="PF12825"/>
    </source>
</evidence>
<keyword evidence="5" id="KW-1185">Reference proteome</keyword>
<reference evidence="4" key="1">
    <citation type="submission" date="2020-03" db="EMBL/GenBank/DDBJ databases">
        <authorList>
            <person name="He L."/>
        </authorList>
    </citation>
    <scope>NUCLEOTIDE SEQUENCE</scope>
    <source>
        <strain evidence="4">CkLH20</strain>
    </source>
</reference>
<dbReference type="RefSeq" id="XP_038740922.1">
    <property type="nucleotide sequence ID" value="XM_038893822.1"/>
</dbReference>
<evidence type="ECO:0000256" key="1">
    <source>
        <dbReference type="SAM" id="MobiDB-lite"/>
    </source>
</evidence>
<dbReference type="InterPro" id="IPR024554">
    <property type="entry name" value="LEC1-like_C"/>
</dbReference>
<dbReference type="Pfam" id="PF12828">
    <property type="entry name" value="PXB"/>
    <property type="match status" value="1"/>
</dbReference>
<accession>A0A9P6HZX5</accession>
<dbReference type="EMBL" id="JAATWM020000045">
    <property type="protein sequence ID" value="KAF9871461.1"/>
    <property type="molecule type" value="Genomic_DNA"/>
</dbReference>
<comment type="caution">
    <text evidence="4">The sequence shown here is derived from an EMBL/GenBank/DDBJ whole genome shotgun (WGS) entry which is preliminary data.</text>
</comment>
<dbReference type="OrthoDB" id="2117459at2759"/>
<dbReference type="GeneID" id="62166896"/>
<feature type="domain" description="PX" evidence="2">
    <location>
        <begin position="181"/>
        <end position="361"/>
    </location>
</feature>
<protein>
    <submittedName>
        <fullName evidence="4">Px domain-containing protein</fullName>
    </submittedName>
</protein>
<gene>
    <name evidence="4" type="ORF">CkaCkLH20_11108</name>
</gene>
<reference evidence="4" key="2">
    <citation type="submission" date="2020-11" db="EMBL/GenBank/DDBJ databases">
        <title>Whole genome sequencing of Colletotrichum sp.</title>
        <authorList>
            <person name="Li H."/>
        </authorList>
    </citation>
    <scope>NUCLEOTIDE SEQUENCE</scope>
    <source>
        <strain evidence="4">CkLH20</strain>
    </source>
</reference>
<evidence type="ECO:0000313" key="4">
    <source>
        <dbReference type="EMBL" id="KAF9871461.1"/>
    </source>
</evidence>
<feature type="region of interest" description="Disordered" evidence="1">
    <location>
        <begin position="653"/>
        <end position="675"/>
    </location>
</feature>
<proteinExistence type="predicted"/>
<name>A0A9P6HZX5_9PEZI</name>
<feature type="domain" description="PX" evidence="2">
    <location>
        <begin position="377"/>
        <end position="504"/>
    </location>
</feature>
<dbReference type="InterPro" id="IPR047168">
    <property type="entry name" value="LEC1-like"/>
</dbReference>
<dbReference type="GO" id="GO:0035091">
    <property type="term" value="F:phosphatidylinositol binding"/>
    <property type="evidence" value="ECO:0007669"/>
    <property type="project" value="TreeGrafter"/>
</dbReference>
<dbReference type="InterPro" id="IPR024555">
    <property type="entry name" value="PX-associated"/>
</dbReference>
<organism evidence="4 5">
    <name type="scientific">Colletotrichum karsti</name>
    <dbReference type="NCBI Taxonomy" id="1095194"/>
    <lineage>
        <taxon>Eukaryota</taxon>
        <taxon>Fungi</taxon>
        <taxon>Dikarya</taxon>
        <taxon>Ascomycota</taxon>
        <taxon>Pezizomycotina</taxon>
        <taxon>Sordariomycetes</taxon>
        <taxon>Hypocreomycetidae</taxon>
        <taxon>Glomerellales</taxon>
        <taxon>Glomerellaceae</taxon>
        <taxon>Colletotrichum</taxon>
        <taxon>Colletotrichum boninense species complex</taxon>
    </lineage>
</organism>
<evidence type="ECO:0000259" key="3">
    <source>
        <dbReference type="Pfam" id="PF12828"/>
    </source>
</evidence>
<feature type="compositionally biased region" description="Polar residues" evidence="1">
    <location>
        <begin position="654"/>
        <end position="666"/>
    </location>
</feature>
<dbReference type="PANTHER" id="PTHR47185">
    <property type="entry name" value="PX DOMAIN-CONTAINING PROTEIN YPR097W"/>
    <property type="match status" value="1"/>
</dbReference>
<dbReference type="PANTHER" id="PTHR47185:SF2">
    <property type="entry name" value="FUNGAL PROTEIN"/>
    <property type="match status" value="1"/>
</dbReference>
<sequence length="675" mass="73973">MATSKTQPLNAEQTKALFNILTHFETYREVEDFKQPETISNYGYPFAAVNPKAGDGEAVVYAKKSTSPVLQSLFSRFILPLPGVSNIGLEFWNVRVQGLLRKFAEADLSESYEKGALGTRKTLATASSTVIELVARAQIGGGPTSDPATRPKEYDVQNAADLVRAWDDAMHGLVYENLCDELLDYLAETEEFDTHSPMTKAACDYILVHLATLCHQVLIVSPEGPYLVKLMDQVHKMVPYGMVRQTLRIGNAATMIAGMMKIFLAKLSVGSVSNWFGITSNAADGQNLLQKIITVILGWDCADFKKTVDKIAKDKNGPSKGALVAINAHCQAPKSERDAVRGKSLRESKSVVAVILEDVDPALLADTSEDEHKMCLEYYAAMLAIRDREEIITVLCKQSPDLLTQAIRDAVAGMDPIIRAVHNKVDLSDHVKDYQTFLDQLITTSKPKKAKSKDDPEAVLPTVDDYVELLKNNRQLLYKWLHAVSKNCPEVMDQFRNWAKDSLVAFHKEKNGASIEERLGGIFNQVPEEKRAKLIPIIDAHAAYLKELDDLSRRRMQGLLDGNSASMSGPGVYLIRWQSLLDETLITPATASGPLRHGTDVGGAIPGGKRTSVSSDTGEVIEKVRSLTLSSLPEAPNVRPVIKALAPLFKQMITKPSTPPKTNGQAAPTAAPAPI</sequence>
<evidence type="ECO:0000313" key="5">
    <source>
        <dbReference type="Proteomes" id="UP000781932"/>
    </source>
</evidence>
<feature type="region of interest" description="Disordered" evidence="1">
    <location>
        <begin position="591"/>
        <end position="617"/>
    </location>
</feature>
<dbReference type="Pfam" id="PF12825">
    <property type="entry name" value="DUF3818"/>
    <property type="match status" value="2"/>
</dbReference>
<feature type="domain" description="PX-associated" evidence="3">
    <location>
        <begin position="6"/>
        <end position="136"/>
    </location>
</feature>
<dbReference type="AlphaFoldDB" id="A0A9P6HZX5"/>